<accession>A0AAV7DRU8</accession>
<feature type="region of interest" description="Disordered" evidence="1">
    <location>
        <begin position="154"/>
        <end position="175"/>
    </location>
</feature>
<feature type="region of interest" description="Disordered" evidence="1">
    <location>
        <begin position="218"/>
        <end position="242"/>
    </location>
</feature>
<comment type="caution">
    <text evidence="2">The sequence shown here is derived from an EMBL/GenBank/DDBJ whole genome shotgun (WGS) entry which is preliminary data.</text>
</comment>
<gene>
    <name evidence="2" type="ORF">H6P81_021697</name>
</gene>
<evidence type="ECO:0000313" key="2">
    <source>
        <dbReference type="EMBL" id="KAG9438361.1"/>
    </source>
</evidence>
<reference evidence="2 3" key="1">
    <citation type="submission" date="2021-07" db="EMBL/GenBank/DDBJ databases">
        <title>The Aristolochia fimbriata genome: insights into angiosperm evolution, floral development and chemical biosynthesis.</title>
        <authorList>
            <person name="Jiao Y."/>
        </authorList>
    </citation>
    <scope>NUCLEOTIDE SEQUENCE [LARGE SCALE GENOMIC DNA]</scope>
    <source>
        <strain evidence="2">IBCAS-2021</strain>
        <tissue evidence="2">Leaf</tissue>
    </source>
</reference>
<feature type="compositionally biased region" description="Pro residues" evidence="1">
    <location>
        <begin position="300"/>
        <end position="309"/>
    </location>
</feature>
<evidence type="ECO:0000256" key="1">
    <source>
        <dbReference type="SAM" id="MobiDB-lite"/>
    </source>
</evidence>
<organism evidence="2 3">
    <name type="scientific">Aristolochia fimbriata</name>
    <name type="common">White veined hardy Dutchman's pipe vine</name>
    <dbReference type="NCBI Taxonomy" id="158543"/>
    <lineage>
        <taxon>Eukaryota</taxon>
        <taxon>Viridiplantae</taxon>
        <taxon>Streptophyta</taxon>
        <taxon>Embryophyta</taxon>
        <taxon>Tracheophyta</taxon>
        <taxon>Spermatophyta</taxon>
        <taxon>Magnoliopsida</taxon>
        <taxon>Magnoliidae</taxon>
        <taxon>Piperales</taxon>
        <taxon>Aristolochiaceae</taxon>
        <taxon>Aristolochia</taxon>
    </lineage>
</organism>
<sequence>MREVTLHASFLEGLWPLRPWKFEAITGILSLERKLHPRPSGQVVHLPGATPDAWPSPPPRFSPAPPPCGGSGRRADYRPLPGRGWLKTLCPKALHLHGGGSPSRPRVAQSRSEAPLEEGLLRCLLTCEVLFRIMPQVRGGGTPAEFGLISISGGEETYKDSPSNGKAKEPGRAQDENRAAFAARITGCPPPRPDAKSQFWNGARERRVKECLNCPGGEADGSAWSSADSSRPGRRLASIDGSRRPKPWMMIHRRHVASAVEAATTRTWFCGTPAWRPPAGWLYSIRRKHDHESGYKVKPRPPNPKAQGS</sequence>
<evidence type="ECO:0000313" key="3">
    <source>
        <dbReference type="Proteomes" id="UP000825729"/>
    </source>
</evidence>
<feature type="region of interest" description="Disordered" evidence="1">
    <location>
        <begin position="290"/>
        <end position="309"/>
    </location>
</feature>
<dbReference type="EMBL" id="JAINDJ010000157">
    <property type="protein sequence ID" value="KAG9438361.1"/>
    <property type="molecule type" value="Genomic_DNA"/>
</dbReference>
<protein>
    <submittedName>
        <fullName evidence="2">Uncharacterized protein</fullName>
    </submittedName>
</protein>
<feature type="compositionally biased region" description="Low complexity" evidence="1">
    <location>
        <begin position="218"/>
        <end position="230"/>
    </location>
</feature>
<name>A0AAV7DRU8_ARIFI</name>
<proteinExistence type="predicted"/>
<dbReference type="Proteomes" id="UP000825729">
    <property type="component" value="Unassembled WGS sequence"/>
</dbReference>
<feature type="compositionally biased region" description="Basic and acidic residues" evidence="1">
    <location>
        <begin position="166"/>
        <end position="175"/>
    </location>
</feature>
<keyword evidence="3" id="KW-1185">Reference proteome</keyword>
<dbReference type="AlphaFoldDB" id="A0AAV7DRU8"/>